<reference evidence="2 3" key="1">
    <citation type="submission" date="2019-08" db="EMBL/GenBank/DDBJ databases">
        <authorList>
            <person name="Shi S."/>
        </authorList>
    </citation>
    <scope>NUCLEOTIDE SEQUENCE [LARGE SCALE GENOMIC DNA]</scope>
    <source>
        <strain evidence="2 3">GY10130</strain>
    </source>
</reference>
<proteinExistence type="predicted"/>
<evidence type="ECO:0000313" key="2">
    <source>
        <dbReference type="EMBL" id="TXK36848.1"/>
    </source>
</evidence>
<name>A0A5C8JGW2_9BACT</name>
<dbReference type="InterPro" id="IPR010870">
    <property type="entry name" value="Porin_O/P"/>
</dbReference>
<evidence type="ECO:0000313" key="3">
    <source>
        <dbReference type="Proteomes" id="UP000321926"/>
    </source>
</evidence>
<accession>A0A5C8JGW2</accession>
<feature type="chain" id="PRO_5023139146" evidence="1">
    <location>
        <begin position="25"/>
        <end position="406"/>
    </location>
</feature>
<evidence type="ECO:0000256" key="1">
    <source>
        <dbReference type="SAM" id="SignalP"/>
    </source>
</evidence>
<keyword evidence="1" id="KW-0732">Signal</keyword>
<dbReference type="AlphaFoldDB" id="A0A5C8JGW2"/>
<dbReference type="InterPro" id="IPR023614">
    <property type="entry name" value="Porin_dom_sf"/>
</dbReference>
<gene>
    <name evidence="2" type="ORF">FVR03_16620</name>
</gene>
<keyword evidence="3" id="KW-1185">Reference proteome</keyword>
<comment type="caution">
    <text evidence="2">The sequence shown here is derived from an EMBL/GenBank/DDBJ whole genome shotgun (WGS) entry which is preliminary data.</text>
</comment>
<sequence length="406" mass="45957">MRIRLLIALAACVCIRPVASLAQAGTPHQVKFSQKTGVGIIAPDSIFSLNLRFRIQNRAIYFSNPQPSLSQADSDFELRVRRLRLRLEGFMLSPKLTYLVQLSFSRGDMDWSMRDNSAINTSPNVVRDAVIYYRPTPELQLFFGQTKLPGNRQRVISSGDQQFVDRSIVNVAFNIDRDFGFQAYYTNHVGGFYYIIKSALTSGEGRNVITTNKGLAYTGRLELLPFGKFTNEGDYFEGDLEREPNVKVSLAGGLSHNRRARRAGGQIGRDLYQERDLRTYIFDGLVKYQGLAVFAEHMARNTENPFTESTSGDSRHVITGHGQNFQVSYLFRNNIEIASRYARVTPAEAIRAVERQEESYVAGVTKYLRRHRVKLQANVSYITFTHMPTSTNSDTWSAALQFELGI</sequence>
<dbReference type="SUPFAM" id="SSF56935">
    <property type="entry name" value="Porins"/>
    <property type="match status" value="1"/>
</dbReference>
<dbReference type="RefSeq" id="WP_147922885.1">
    <property type="nucleotide sequence ID" value="NZ_VRTY01000069.1"/>
</dbReference>
<feature type="signal peptide" evidence="1">
    <location>
        <begin position="1"/>
        <end position="24"/>
    </location>
</feature>
<dbReference type="Gene3D" id="2.40.160.10">
    <property type="entry name" value="Porin"/>
    <property type="match status" value="1"/>
</dbReference>
<dbReference type="EMBL" id="VRTY01000069">
    <property type="protein sequence ID" value="TXK36848.1"/>
    <property type="molecule type" value="Genomic_DNA"/>
</dbReference>
<protein>
    <submittedName>
        <fullName evidence="2">Porin</fullName>
    </submittedName>
</protein>
<dbReference type="Pfam" id="PF07396">
    <property type="entry name" value="Porin_O_P"/>
    <property type="match status" value="1"/>
</dbReference>
<dbReference type="Proteomes" id="UP000321926">
    <property type="component" value="Unassembled WGS sequence"/>
</dbReference>
<organism evidence="2 3">
    <name type="scientific">Pontibacter qinzhouensis</name>
    <dbReference type="NCBI Taxonomy" id="2603253"/>
    <lineage>
        <taxon>Bacteria</taxon>
        <taxon>Pseudomonadati</taxon>
        <taxon>Bacteroidota</taxon>
        <taxon>Cytophagia</taxon>
        <taxon>Cytophagales</taxon>
        <taxon>Hymenobacteraceae</taxon>
        <taxon>Pontibacter</taxon>
    </lineage>
</organism>
<dbReference type="OrthoDB" id="5442696at2"/>